<accession>A0A1R3XIY7</accession>
<organism evidence="2 3">
    <name type="scientific">Pontibacter indicus</name>
    <dbReference type="NCBI Taxonomy" id="1317125"/>
    <lineage>
        <taxon>Bacteria</taxon>
        <taxon>Pseudomonadati</taxon>
        <taxon>Bacteroidota</taxon>
        <taxon>Cytophagia</taxon>
        <taxon>Cytophagales</taxon>
        <taxon>Hymenobacteraceae</taxon>
        <taxon>Pontibacter</taxon>
    </lineage>
</organism>
<dbReference type="OrthoDB" id="1467719at2"/>
<gene>
    <name evidence="2" type="ORF">SAMN05444128_2506</name>
</gene>
<keyword evidence="1" id="KW-1133">Transmembrane helix</keyword>
<feature type="transmembrane region" description="Helical" evidence="1">
    <location>
        <begin position="12"/>
        <end position="33"/>
    </location>
</feature>
<keyword evidence="1" id="KW-0472">Membrane</keyword>
<name>A0A1R3XIY7_9BACT</name>
<keyword evidence="3" id="KW-1185">Reference proteome</keyword>
<reference evidence="3" key="1">
    <citation type="submission" date="2017-01" db="EMBL/GenBank/DDBJ databases">
        <authorList>
            <person name="Varghese N."/>
            <person name="Submissions S."/>
        </authorList>
    </citation>
    <scope>NUCLEOTIDE SEQUENCE [LARGE SCALE GENOMIC DNA]</scope>
    <source>
        <strain evidence="3">LP100</strain>
    </source>
</reference>
<dbReference type="Pfam" id="PF04977">
    <property type="entry name" value="DivIC"/>
    <property type="match status" value="1"/>
</dbReference>
<keyword evidence="1" id="KW-0812">Transmembrane</keyword>
<dbReference type="EMBL" id="FTPP01000002">
    <property type="protein sequence ID" value="SIT91178.1"/>
    <property type="molecule type" value="Genomic_DNA"/>
</dbReference>
<evidence type="ECO:0000313" key="2">
    <source>
        <dbReference type="EMBL" id="SIT91178.1"/>
    </source>
</evidence>
<dbReference type="STRING" id="1317125.SAMN05444128_2506"/>
<dbReference type="AlphaFoldDB" id="A0A1R3XIY7"/>
<evidence type="ECO:0000256" key="1">
    <source>
        <dbReference type="SAM" id="Phobius"/>
    </source>
</evidence>
<dbReference type="Proteomes" id="UP000187181">
    <property type="component" value="Unassembled WGS sequence"/>
</dbReference>
<sequence length="99" mass="12266">MLQRIPKFFRSFYFITGMLFLVWMLFFDSNDFITQYRMSQELRNKEKDKEYYLEKMAEVQQDREELMGNPELLEKFAREKYLMKRPGEDVFIVVPKKEK</sequence>
<dbReference type="InterPro" id="IPR007060">
    <property type="entry name" value="FtsL/DivIC"/>
</dbReference>
<proteinExistence type="predicted"/>
<dbReference type="RefSeq" id="WP_076669301.1">
    <property type="nucleotide sequence ID" value="NZ_FTPP01000002.1"/>
</dbReference>
<evidence type="ECO:0000313" key="3">
    <source>
        <dbReference type="Proteomes" id="UP000187181"/>
    </source>
</evidence>
<protein>
    <submittedName>
        <fullName evidence="2">Septum formation initiator</fullName>
    </submittedName>
</protein>